<dbReference type="Gene3D" id="3.40.50.850">
    <property type="entry name" value="Isochorismatase-like"/>
    <property type="match status" value="1"/>
</dbReference>
<dbReference type="GeneID" id="14922662"/>
<dbReference type="PANTHER" id="PTHR43540:SF1">
    <property type="entry name" value="ISOCHORISMATASE HYDROLASE"/>
    <property type="match status" value="1"/>
</dbReference>
<dbReference type="OMA" id="TGMMTHM"/>
<dbReference type="STRING" id="1257118.L8H995"/>
<dbReference type="VEuPathDB" id="AmoebaDB:ACA1_384860"/>
<evidence type="ECO:0000313" key="4">
    <source>
        <dbReference type="EMBL" id="ELR21750.1"/>
    </source>
</evidence>
<dbReference type="AlphaFoldDB" id="L8H995"/>
<sequence>MAAQGKTGLLVIDLQNDYYPGGKFELENVEQASSNAVRLLQAFREKDLPRFHVRHEAADPALGFFLPGTPGADIHEQVKPQEGEAVVTKTEINSFKGTDLEAKLKAAGVDNLVVCGAMTHMCVDSGVRAASDLGFKCVVPGDACATRDAQFQGTTVKARDVHAAYLAALDFAFAKVVSTDEVLKTVSA</sequence>
<keyword evidence="5" id="KW-1185">Reference proteome</keyword>
<dbReference type="Pfam" id="PF00857">
    <property type="entry name" value="Isochorismatase"/>
    <property type="match status" value="1"/>
</dbReference>
<dbReference type="PANTHER" id="PTHR43540">
    <property type="entry name" value="PEROXYUREIDOACRYLATE/UREIDOACRYLATE AMIDOHYDROLASE-RELATED"/>
    <property type="match status" value="1"/>
</dbReference>
<dbReference type="InterPro" id="IPR050272">
    <property type="entry name" value="Isochorismatase-like_hydrls"/>
</dbReference>
<dbReference type="InterPro" id="IPR036380">
    <property type="entry name" value="Isochorismatase-like_sf"/>
</dbReference>
<reference evidence="4 5" key="1">
    <citation type="journal article" date="2013" name="Genome Biol.">
        <title>Genome of Acanthamoeba castellanii highlights extensive lateral gene transfer and early evolution of tyrosine kinase signaling.</title>
        <authorList>
            <person name="Clarke M."/>
            <person name="Lohan A.J."/>
            <person name="Liu B."/>
            <person name="Lagkouvardos I."/>
            <person name="Roy S."/>
            <person name="Zafar N."/>
            <person name="Bertelli C."/>
            <person name="Schilde C."/>
            <person name="Kianianmomeni A."/>
            <person name="Burglin T.R."/>
            <person name="Frech C."/>
            <person name="Turcotte B."/>
            <person name="Kopec K.O."/>
            <person name="Synnott J.M."/>
            <person name="Choo C."/>
            <person name="Paponov I."/>
            <person name="Finkler A."/>
            <person name="Soon Heng Tan C."/>
            <person name="Hutchins A.P."/>
            <person name="Weinmeier T."/>
            <person name="Rattei T."/>
            <person name="Chu J.S."/>
            <person name="Gimenez G."/>
            <person name="Irimia M."/>
            <person name="Rigden D.J."/>
            <person name="Fitzpatrick D.A."/>
            <person name="Lorenzo-Morales J."/>
            <person name="Bateman A."/>
            <person name="Chiu C.H."/>
            <person name="Tang P."/>
            <person name="Hegemann P."/>
            <person name="Fromm H."/>
            <person name="Raoult D."/>
            <person name="Greub G."/>
            <person name="Miranda-Saavedra D."/>
            <person name="Chen N."/>
            <person name="Nash P."/>
            <person name="Ginger M.L."/>
            <person name="Horn M."/>
            <person name="Schaap P."/>
            <person name="Caler L."/>
            <person name="Loftus B."/>
        </authorList>
    </citation>
    <scope>NUCLEOTIDE SEQUENCE [LARGE SCALE GENOMIC DNA]</scope>
    <source>
        <strain evidence="4 5">Neff</strain>
    </source>
</reference>
<evidence type="ECO:0000259" key="3">
    <source>
        <dbReference type="Pfam" id="PF00857"/>
    </source>
</evidence>
<name>L8H995_ACACF</name>
<gene>
    <name evidence="4" type="ORF">ACA1_384860</name>
</gene>
<feature type="domain" description="Isochorismatase-like" evidence="3">
    <location>
        <begin position="8"/>
        <end position="167"/>
    </location>
</feature>
<organism evidence="4 5">
    <name type="scientific">Acanthamoeba castellanii (strain ATCC 30010 / Neff)</name>
    <dbReference type="NCBI Taxonomy" id="1257118"/>
    <lineage>
        <taxon>Eukaryota</taxon>
        <taxon>Amoebozoa</taxon>
        <taxon>Discosea</taxon>
        <taxon>Longamoebia</taxon>
        <taxon>Centramoebida</taxon>
        <taxon>Acanthamoebidae</taxon>
        <taxon>Acanthamoeba</taxon>
    </lineage>
</organism>
<dbReference type="Proteomes" id="UP000011083">
    <property type="component" value="Unassembled WGS sequence"/>
</dbReference>
<evidence type="ECO:0000256" key="1">
    <source>
        <dbReference type="ARBA" id="ARBA00006336"/>
    </source>
</evidence>
<dbReference type="KEGG" id="acan:ACA1_384860"/>
<evidence type="ECO:0000313" key="5">
    <source>
        <dbReference type="Proteomes" id="UP000011083"/>
    </source>
</evidence>
<dbReference type="GO" id="GO:0016787">
    <property type="term" value="F:hydrolase activity"/>
    <property type="evidence" value="ECO:0007669"/>
    <property type="project" value="UniProtKB-KW"/>
</dbReference>
<dbReference type="RefSeq" id="XP_004347132.1">
    <property type="nucleotide sequence ID" value="XM_004347082.1"/>
</dbReference>
<dbReference type="InterPro" id="IPR000868">
    <property type="entry name" value="Isochorismatase-like_dom"/>
</dbReference>
<dbReference type="SUPFAM" id="SSF52499">
    <property type="entry name" value="Isochorismatase-like hydrolases"/>
    <property type="match status" value="1"/>
</dbReference>
<dbReference type="EMBL" id="KB007900">
    <property type="protein sequence ID" value="ELR21750.1"/>
    <property type="molecule type" value="Genomic_DNA"/>
</dbReference>
<proteinExistence type="inferred from homology"/>
<dbReference type="OrthoDB" id="245563at2759"/>
<dbReference type="CDD" id="cd01014">
    <property type="entry name" value="nicotinamidase_related"/>
    <property type="match status" value="1"/>
</dbReference>
<evidence type="ECO:0000256" key="2">
    <source>
        <dbReference type="ARBA" id="ARBA00022801"/>
    </source>
</evidence>
<keyword evidence="2 4" id="KW-0378">Hydrolase</keyword>
<accession>L8H995</accession>
<comment type="similarity">
    <text evidence="1">Belongs to the isochorismatase family.</text>
</comment>
<protein>
    <submittedName>
        <fullName evidence="4">Isochorismatase hydrolase</fullName>
    </submittedName>
</protein>